<evidence type="ECO:0000256" key="1">
    <source>
        <dbReference type="SAM" id="MobiDB-lite"/>
    </source>
</evidence>
<dbReference type="EMBL" id="JBBPBM010000058">
    <property type="protein sequence ID" value="KAK8516521.1"/>
    <property type="molecule type" value="Genomic_DNA"/>
</dbReference>
<comment type="caution">
    <text evidence="2">The sequence shown here is derived from an EMBL/GenBank/DDBJ whole genome shotgun (WGS) entry which is preliminary data.</text>
</comment>
<feature type="compositionally biased region" description="Polar residues" evidence="1">
    <location>
        <begin position="15"/>
        <end position="27"/>
    </location>
</feature>
<organism evidence="2 3">
    <name type="scientific">Hibiscus sabdariffa</name>
    <name type="common">roselle</name>
    <dbReference type="NCBI Taxonomy" id="183260"/>
    <lineage>
        <taxon>Eukaryota</taxon>
        <taxon>Viridiplantae</taxon>
        <taxon>Streptophyta</taxon>
        <taxon>Embryophyta</taxon>
        <taxon>Tracheophyta</taxon>
        <taxon>Spermatophyta</taxon>
        <taxon>Magnoliopsida</taxon>
        <taxon>eudicotyledons</taxon>
        <taxon>Gunneridae</taxon>
        <taxon>Pentapetalae</taxon>
        <taxon>rosids</taxon>
        <taxon>malvids</taxon>
        <taxon>Malvales</taxon>
        <taxon>Malvaceae</taxon>
        <taxon>Malvoideae</taxon>
        <taxon>Hibiscus</taxon>
    </lineage>
</organism>
<dbReference type="Proteomes" id="UP001472677">
    <property type="component" value="Unassembled WGS sequence"/>
</dbReference>
<name>A0ABR2CCS5_9ROSI</name>
<proteinExistence type="predicted"/>
<feature type="region of interest" description="Disordered" evidence="1">
    <location>
        <begin position="1"/>
        <end position="27"/>
    </location>
</feature>
<reference evidence="2 3" key="1">
    <citation type="journal article" date="2024" name="G3 (Bethesda)">
        <title>Genome assembly of Hibiscus sabdariffa L. provides insights into metabolisms of medicinal natural products.</title>
        <authorList>
            <person name="Kim T."/>
        </authorList>
    </citation>
    <scope>NUCLEOTIDE SEQUENCE [LARGE SCALE GENOMIC DNA]</scope>
    <source>
        <strain evidence="2">TK-2024</strain>
        <tissue evidence="2">Old leaves</tissue>
    </source>
</reference>
<sequence length="148" mass="16999">MEKPKRKERKKPKASAQQRPAQAENISSRYFTAGDSCKSAADFPARKQLAVKSVSEPRLPSHWKTADISLEIDMASARYAIVAARSRWEEHGFHFDDNLPNYGLEQFLYNRLNELGWFRLARQPGRANYNWVIEFYANNAAGEDFSTV</sequence>
<evidence type="ECO:0000313" key="2">
    <source>
        <dbReference type="EMBL" id="KAK8516521.1"/>
    </source>
</evidence>
<keyword evidence="3" id="KW-1185">Reference proteome</keyword>
<gene>
    <name evidence="2" type="ORF">V6N12_038761</name>
</gene>
<protein>
    <submittedName>
        <fullName evidence="2">Uncharacterized protein</fullName>
    </submittedName>
</protein>
<feature type="compositionally biased region" description="Basic residues" evidence="1">
    <location>
        <begin position="1"/>
        <end position="13"/>
    </location>
</feature>
<evidence type="ECO:0000313" key="3">
    <source>
        <dbReference type="Proteomes" id="UP001472677"/>
    </source>
</evidence>
<accession>A0ABR2CCS5</accession>